<evidence type="ECO:0000313" key="3">
    <source>
        <dbReference type="EMBL" id="RAV19390.1"/>
    </source>
</evidence>
<feature type="domain" description="HTH merR-type" evidence="2">
    <location>
        <begin position="4"/>
        <end position="73"/>
    </location>
</feature>
<dbReference type="PANTHER" id="PTHR30204:SF90">
    <property type="entry name" value="HTH-TYPE TRANSCRIPTIONAL ACTIVATOR MTA"/>
    <property type="match status" value="1"/>
</dbReference>
<dbReference type="GO" id="GO:0003700">
    <property type="term" value="F:DNA-binding transcription factor activity"/>
    <property type="evidence" value="ECO:0007669"/>
    <property type="project" value="InterPro"/>
</dbReference>
<dbReference type="GO" id="GO:0003677">
    <property type="term" value="F:DNA binding"/>
    <property type="evidence" value="ECO:0007669"/>
    <property type="project" value="UniProtKB-KW"/>
</dbReference>
<dbReference type="Proteomes" id="UP000250369">
    <property type="component" value="Unassembled WGS sequence"/>
</dbReference>
<dbReference type="PRINTS" id="PR00040">
    <property type="entry name" value="HTHMERR"/>
</dbReference>
<dbReference type="Gene3D" id="1.10.1660.10">
    <property type="match status" value="1"/>
</dbReference>
<keyword evidence="4" id="KW-1185">Reference proteome</keyword>
<name>A0A329MI36_9BACL</name>
<sequence length="168" mass="19269">MKKHWKVGDLAKLTGLTVRTLRFYDQIGLFSPSGQTESGHRLYNEPDLSRLHQILSLKELGLSLEEIKSVLDGGQISPLEIVNLQIGRIKEQIRLQQKLLEQLGHVSKLMQGKEQITVDDFTGVLQAMKMEFEKPVIERQASWERHLDLLRDFLAGESEIPKPKEENE</sequence>
<reference evidence="3 4" key="1">
    <citation type="journal article" date="2009" name="Int. J. Syst. Evol. Microbiol.">
        <title>Paenibacillus contaminans sp. nov., isolated from a contaminated laboratory plate.</title>
        <authorList>
            <person name="Chou J.H."/>
            <person name="Lee J.H."/>
            <person name="Lin M.C."/>
            <person name="Chang P.S."/>
            <person name="Arun A.B."/>
            <person name="Young C.C."/>
            <person name="Chen W.M."/>
        </authorList>
    </citation>
    <scope>NUCLEOTIDE SEQUENCE [LARGE SCALE GENOMIC DNA]</scope>
    <source>
        <strain evidence="3 4">CKOBP-6</strain>
    </source>
</reference>
<gene>
    <name evidence="3" type="ORF">DQG23_20545</name>
</gene>
<dbReference type="InterPro" id="IPR000551">
    <property type="entry name" value="MerR-type_HTH_dom"/>
</dbReference>
<evidence type="ECO:0000313" key="4">
    <source>
        <dbReference type="Proteomes" id="UP000250369"/>
    </source>
</evidence>
<accession>A0A329MI36</accession>
<dbReference type="InterPro" id="IPR009061">
    <property type="entry name" value="DNA-bd_dom_put_sf"/>
</dbReference>
<organism evidence="3 4">
    <name type="scientific">Paenibacillus contaminans</name>
    <dbReference type="NCBI Taxonomy" id="450362"/>
    <lineage>
        <taxon>Bacteria</taxon>
        <taxon>Bacillati</taxon>
        <taxon>Bacillota</taxon>
        <taxon>Bacilli</taxon>
        <taxon>Bacillales</taxon>
        <taxon>Paenibacillaceae</taxon>
        <taxon>Paenibacillus</taxon>
    </lineage>
</organism>
<evidence type="ECO:0000259" key="2">
    <source>
        <dbReference type="PROSITE" id="PS50937"/>
    </source>
</evidence>
<dbReference type="OrthoDB" id="1894615at2"/>
<proteinExistence type="predicted"/>
<comment type="caution">
    <text evidence="3">The sequence shown here is derived from an EMBL/GenBank/DDBJ whole genome shotgun (WGS) entry which is preliminary data.</text>
</comment>
<dbReference type="InterPro" id="IPR047057">
    <property type="entry name" value="MerR_fam"/>
</dbReference>
<protein>
    <submittedName>
        <fullName evidence="3">MerR family transcriptional regulator</fullName>
    </submittedName>
</protein>
<dbReference type="PROSITE" id="PS00552">
    <property type="entry name" value="HTH_MERR_1"/>
    <property type="match status" value="1"/>
</dbReference>
<dbReference type="CDD" id="cd04788">
    <property type="entry name" value="HTH_NolA-AlbR"/>
    <property type="match status" value="1"/>
</dbReference>
<dbReference type="PANTHER" id="PTHR30204">
    <property type="entry name" value="REDOX-CYCLING DRUG-SENSING TRANSCRIPTIONAL ACTIVATOR SOXR"/>
    <property type="match status" value="1"/>
</dbReference>
<keyword evidence="1" id="KW-0238">DNA-binding</keyword>
<dbReference type="Pfam" id="PF13411">
    <property type="entry name" value="MerR_1"/>
    <property type="match status" value="1"/>
</dbReference>
<dbReference type="PROSITE" id="PS50937">
    <property type="entry name" value="HTH_MERR_2"/>
    <property type="match status" value="1"/>
</dbReference>
<dbReference type="SMART" id="SM00422">
    <property type="entry name" value="HTH_MERR"/>
    <property type="match status" value="1"/>
</dbReference>
<dbReference type="EMBL" id="QMFB01000012">
    <property type="protein sequence ID" value="RAV19390.1"/>
    <property type="molecule type" value="Genomic_DNA"/>
</dbReference>
<dbReference type="RefSeq" id="WP_113032750.1">
    <property type="nucleotide sequence ID" value="NZ_QMFB01000012.1"/>
</dbReference>
<dbReference type="AlphaFoldDB" id="A0A329MI36"/>
<evidence type="ECO:0000256" key="1">
    <source>
        <dbReference type="ARBA" id="ARBA00023125"/>
    </source>
</evidence>
<dbReference type="SUPFAM" id="SSF46955">
    <property type="entry name" value="Putative DNA-binding domain"/>
    <property type="match status" value="1"/>
</dbReference>